<dbReference type="InterPro" id="IPR029063">
    <property type="entry name" value="SAM-dependent_MTases_sf"/>
</dbReference>
<dbReference type="Gene3D" id="1.10.150.290">
    <property type="entry name" value="S-adenosyl-L-methionine-dependent methyltransferases"/>
    <property type="match status" value="1"/>
</dbReference>
<dbReference type="InterPro" id="IPR041698">
    <property type="entry name" value="Methyltransf_25"/>
</dbReference>
<dbReference type="PANTHER" id="PTHR43861">
    <property type="entry name" value="TRANS-ACONITATE 2-METHYLTRANSFERASE-RELATED"/>
    <property type="match status" value="1"/>
</dbReference>
<dbReference type="Pfam" id="PF13649">
    <property type="entry name" value="Methyltransf_25"/>
    <property type="match status" value="1"/>
</dbReference>
<dbReference type="EMBL" id="LKKS01000101">
    <property type="protein sequence ID" value="KPM62900.1"/>
    <property type="molecule type" value="Genomic_DNA"/>
</dbReference>
<proteinExistence type="predicted"/>
<evidence type="ECO:0000256" key="1">
    <source>
        <dbReference type="ARBA" id="ARBA00022603"/>
    </source>
</evidence>
<dbReference type="NCBIfam" id="NF002463">
    <property type="entry name" value="PRK01683.1"/>
    <property type="match status" value="1"/>
</dbReference>
<evidence type="ECO:0000313" key="4">
    <source>
        <dbReference type="EMBL" id="KPM62900.1"/>
    </source>
</evidence>
<evidence type="ECO:0000313" key="5">
    <source>
        <dbReference type="Proteomes" id="UP000050437"/>
    </source>
</evidence>
<sequence length="277" mass="31181">MAACYMAYAEHIARPKELHMAWSATQYSQFEDERTRAVRDLLAAVPARPVRHATDLGCGPGNSTEVLLQRYPDAQVTALDSDPDMIDKARERKRLCIPRVRTVIADIAGWSAPEPQDLILANASLQWVPDHASLYPHLVRQLSEGASLAVQTPDNLDEPAHRQLREIASQGPWAAKFADFQLPPRHSAAFYYDLLSPLCARVDVWRTTYHHPLAGGAEAVVEWFKGSALRPYLARLDPQEQTDFLQMYLQAMQRDYPPATDGKVLLPFPRLFVIATR</sequence>
<dbReference type="Proteomes" id="UP000050437">
    <property type="component" value="Unassembled WGS sequence"/>
</dbReference>
<accession>A0A0N8HF14</accession>
<dbReference type="Gene3D" id="3.40.50.150">
    <property type="entry name" value="Vaccinia Virus protein VP39"/>
    <property type="match status" value="1"/>
</dbReference>
<dbReference type="CDD" id="cd02440">
    <property type="entry name" value="AdoMet_MTases"/>
    <property type="match status" value="1"/>
</dbReference>
<dbReference type="GO" id="GO:0030798">
    <property type="term" value="F:trans-aconitate 2-methyltransferase activity"/>
    <property type="evidence" value="ECO:0007669"/>
    <property type="project" value="InterPro"/>
</dbReference>
<reference evidence="4 5" key="1">
    <citation type="submission" date="2015-10" db="EMBL/GenBank/DDBJ databases">
        <title>Pseudomonas putida clinical strains.</title>
        <authorList>
            <person name="Molina L."/>
            <person name="Udaondo Z."/>
        </authorList>
    </citation>
    <scope>NUCLEOTIDE SEQUENCE [LARGE SCALE GENOMIC DNA]</scope>
    <source>
        <strain evidence="4 5">HB13667</strain>
    </source>
</reference>
<dbReference type="SUPFAM" id="SSF53335">
    <property type="entry name" value="S-adenosyl-L-methionine-dependent methyltransferases"/>
    <property type="match status" value="1"/>
</dbReference>
<dbReference type="GO" id="GO:0032259">
    <property type="term" value="P:methylation"/>
    <property type="evidence" value="ECO:0007669"/>
    <property type="project" value="UniProtKB-KW"/>
</dbReference>
<protein>
    <submittedName>
        <fullName evidence="4">Trans-aconitate methyltransferase</fullName>
    </submittedName>
</protein>
<organism evidence="4 5">
    <name type="scientific">Pseudomonas putida</name>
    <name type="common">Arthrobacter siderocapsulatus</name>
    <dbReference type="NCBI Taxonomy" id="303"/>
    <lineage>
        <taxon>Bacteria</taxon>
        <taxon>Pseudomonadati</taxon>
        <taxon>Pseudomonadota</taxon>
        <taxon>Gammaproteobacteria</taxon>
        <taxon>Pseudomonadales</taxon>
        <taxon>Pseudomonadaceae</taxon>
        <taxon>Pseudomonas</taxon>
    </lineage>
</organism>
<evidence type="ECO:0000259" key="3">
    <source>
        <dbReference type="Pfam" id="PF13649"/>
    </source>
</evidence>
<comment type="caution">
    <text evidence="4">The sequence shown here is derived from an EMBL/GenBank/DDBJ whole genome shotgun (WGS) entry which is preliminary data.</text>
</comment>
<keyword evidence="1 4" id="KW-0489">Methyltransferase</keyword>
<keyword evidence="2 4" id="KW-0808">Transferase</keyword>
<gene>
    <name evidence="4" type="ORF">HB13667_15930</name>
</gene>
<dbReference type="InterPro" id="IPR023149">
    <property type="entry name" value="Trans_acon_MeTrfase_C"/>
</dbReference>
<name>A0A0N8HF14_PSEPU</name>
<dbReference type="PANTHER" id="PTHR43861:SF1">
    <property type="entry name" value="TRANS-ACONITATE 2-METHYLTRANSFERASE"/>
    <property type="match status" value="1"/>
</dbReference>
<feature type="domain" description="Methyltransferase" evidence="3">
    <location>
        <begin position="55"/>
        <end position="144"/>
    </location>
</feature>
<dbReference type="AlphaFoldDB" id="A0A0N8HF14"/>
<evidence type="ECO:0000256" key="2">
    <source>
        <dbReference type="ARBA" id="ARBA00022679"/>
    </source>
</evidence>